<evidence type="ECO:0000313" key="1">
    <source>
        <dbReference type="EMBL" id="GID14176.1"/>
    </source>
</evidence>
<sequence>MGAEAIVSTRDEAAAAAIRAVFDRVTAEGMAPESVTGATDEQIDAYAAAQGVTAVPAAVRAVLRLLGVRHGLWRAGSSLGVDAVGGEAKRYARATLARDGGAIREPGGLLVLLMHQAYEFHVVDGADLVDPDPPVWLVTEGQAAQPVWCSVTDWFDGISPSVADYRSRLTLMAEVGRDVPSWAEYLRPTEG</sequence>
<reference evidence="1" key="1">
    <citation type="submission" date="2021-01" db="EMBL/GenBank/DDBJ databases">
        <title>Whole genome shotgun sequence of Actinocatenispora rupis NBRC 107355.</title>
        <authorList>
            <person name="Komaki H."/>
            <person name="Tamura T."/>
        </authorList>
    </citation>
    <scope>NUCLEOTIDE SEQUENCE</scope>
    <source>
        <strain evidence="1">NBRC 107355</strain>
    </source>
</reference>
<comment type="caution">
    <text evidence="1">The sequence shown here is derived from an EMBL/GenBank/DDBJ whole genome shotgun (WGS) entry which is preliminary data.</text>
</comment>
<protein>
    <submittedName>
        <fullName evidence="1">Uncharacterized protein</fullName>
    </submittedName>
</protein>
<evidence type="ECO:0000313" key="2">
    <source>
        <dbReference type="Proteomes" id="UP000612808"/>
    </source>
</evidence>
<organism evidence="1 2">
    <name type="scientific">Actinocatenispora rupis</name>
    <dbReference type="NCBI Taxonomy" id="519421"/>
    <lineage>
        <taxon>Bacteria</taxon>
        <taxon>Bacillati</taxon>
        <taxon>Actinomycetota</taxon>
        <taxon>Actinomycetes</taxon>
        <taxon>Micromonosporales</taxon>
        <taxon>Micromonosporaceae</taxon>
        <taxon>Actinocatenispora</taxon>
    </lineage>
</organism>
<proteinExistence type="predicted"/>
<dbReference type="Proteomes" id="UP000612808">
    <property type="component" value="Unassembled WGS sequence"/>
</dbReference>
<keyword evidence="2" id="KW-1185">Reference proteome</keyword>
<dbReference type="EMBL" id="BOMB01000029">
    <property type="protein sequence ID" value="GID14176.1"/>
    <property type="molecule type" value="Genomic_DNA"/>
</dbReference>
<accession>A0A8J3J9H8</accession>
<name>A0A8J3J9H8_9ACTN</name>
<dbReference type="AlphaFoldDB" id="A0A8J3J9H8"/>
<gene>
    <name evidence="1" type="ORF">Aru02nite_50650</name>
</gene>